<dbReference type="RefSeq" id="WP_190716723.1">
    <property type="nucleotide sequence ID" value="NZ_JACJST010000017.1"/>
</dbReference>
<gene>
    <name evidence="2" type="ORF">H6G59_17705</name>
</gene>
<organism evidence="2 3">
    <name type="scientific">Anabaena lutea FACHB-196</name>
    <dbReference type="NCBI Taxonomy" id="2692881"/>
    <lineage>
        <taxon>Bacteria</taxon>
        <taxon>Bacillati</taxon>
        <taxon>Cyanobacteriota</taxon>
        <taxon>Cyanophyceae</taxon>
        <taxon>Nostocales</taxon>
        <taxon>Nostocaceae</taxon>
        <taxon>Anabaena</taxon>
    </lineage>
</organism>
<evidence type="ECO:0000313" key="2">
    <source>
        <dbReference type="EMBL" id="MBD2569695.1"/>
    </source>
</evidence>
<protein>
    <submittedName>
        <fullName evidence="2">Uncharacterized protein</fullName>
    </submittedName>
</protein>
<dbReference type="EMBL" id="JACJST010000017">
    <property type="protein sequence ID" value="MBD2569695.1"/>
    <property type="molecule type" value="Genomic_DNA"/>
</dbReference>
<evidence type="ECO:0000256" key="1">
    <source>
        <dbReference type="SAM" id="MobiDB-lite"/>
    </source>
</evidence>
<reference evidence="2 3" key="1">
    <citation type="journal article" date="2020" name="ISME J.">
        <title>Comparative genomics reveals insights into cyanobacterial evolution and habitat adaptation.</title>
        <authorList>
            <person name="Chen M.Y."/>
            <person name="Teng W.K."/>
            <person name="Zhao L."/>
            <person name="Hu C.X."/>
            <person name="Zhou Y.K."/>
            <person name="Han B.P."/>
            <person name="Song L.R."/>
            <person name="Shu W.S."/>
        </authorList>
    </citation>
    <scope>NUCLEOTIDE SEQUENCE [LARGE SCALE GENOMIC DNA]</scope>
    <source>
        <strain evidence="2 3">FACHB-196</strain>
    </source>
</reference>
<feature type="region of interest" description="Disordered" evidence="1">
    <location>
        <begin position="23"/>
        <end position="44"/>
    </location>
</feature>
<comment type="caution">
    <text evidence="2">The sequence shown here is derived from an EMBL/GenBank/DDBJ whole genome shotgun (WGS) entry which is preliminary data.</text>
</comment>
<accession>A0ABR8FLJ7</accession>
<name>A0ABR8FLJ7_9NOST</name>
<evidence type="ECO:0000313" key="3">
    <source>
        <dbReference type="Proteomes" id="UP000640531"/>
    </source>
</evidence>
<dbReference type="Proteomes" id="UP000640531">
    <property type="component" value="Unassembled WGS sequence"/>
</dbReference>
<feature type="compositionally biased region" description="Low complexity" evidence="1">
    <location>
        <begin position="32"/>
        <end position="42"/>
    </location>
</feature>
<keyword evidence="3" id="KW-1185">Reference proteome</keyword>
<proteinExistence type="predicted"/>
<sequence length="95" mass="10199">MSSCNEISGEIANLAAQVAALKNKLDSDKSKPNPNDPDSSPNLSGIYKRLDKIEAYISKLDTAGQKIVDLIPVVKEEVIGFVQLIVEGFIAGLLK</sequence>